<sequence length="484" mass="51712">MVGVSVSWDWMSRLPGQARLDSYRERIVNGPVLRTLLWLGLPPMVVQLVHVAYGVADSLWLSMYDEKAIAVPRQVFPVLMLFSAAVNALSAAGSAFLSQLVGARAYDEVRVEASRFFTAGFTLGVLLGTAFFLLRPLIFQHIVVTPPEIFDYVMLYSAVMSLDSVLMAAVMLLSTLLSSFGETRAPSVVNVVALSVNMVLDPLLVLGIGPFPRLGVVGASATDVLGKVVTLLGYHLLLRRRFSWLKLGLNFSFTAEWARTVLRISSPIFVMMSTNSLAFMLQQRIVNLLGVVVATAYSIGFVVLDIADGMLWGLLGAISTMVGQSLGAGNPRRAREVALKASVFIAAAVAVGAAFVYALRVQLVRIFASSPEVVEESVRFLETILIGLPFFAIFMAGSSAGRGSGHTLAPTLIGIVRLWAIRVAGSYLLALQLGMGSLGVWLAIMASNIIGGGLMLAWIAKGGWTKPVVRHAAVPRAGGAATGT</sequence>
<accession>A0A7J3X6I9</accession>
<keyword evidence="3" id="KW-1003">Cell membrane</keyword>
<dbReference type="Pfam" id="PF01554">
    <property type="entry name" value="MatE"/>
    <property type="match status" value="2"/>
</dbReference>
<organism evidence="8">
    <name type="scientific">Thermofilum pendens</name>
    <dbReference type="NCBI Taxonomy" id="2269"/>
    <lineage>
        <taxon>Archaea</taxon>
        <taxon>Thermoproteota</taxon>
        <taxon>Thermoprotei</taxon>
        <taxon>Thermofilales</taxon>
        <taxon>Thermofilaceae</taxon>
        <taxon>Thermofilum</taxon>
    </lineage>
</organism>
<feature type="transmembrane region" description="Helical" evidence="7">
    <location>
        <begin position="341"/>
        <end position="360"/>
    </location>
</feature>
<keyword evidence="2" id="KW-0813">Transport</keyword>
<evidence type="ECO:0000256" key="5">
    <source>
        <dbReference type="ARBA" id="ARBA00022989"/>
    </source>
</evidence>
<dbReference type="InterPro" id="IPR002528">
    <property type="entry name" value="MATE_fam"/>
</dbReference>
<keyword evidence="6 7" id="KW-0472">Membrane</keyword>
<feature type="transmembrane region" description="Helical" evidence="7">
    <location>
        <begin position="310"/>
        <end position="329"/>
    </location>
</feature>
<evidence type="ECO:0000256" key="1">
    <source>
        <dbReference type="ARBA" id="ARBA00004651"/>
    </source>
</evidence>
<dbReference type="PANTHER" id="PTHR43549:SF2">
    <property type="entry name" value="MULTIDRUG RESISTANCE PROTEIN NORM-RELATED"/>
    <property type="match status" value="1"/>
</dbReference>
<keyword evidence="4 7" id="KW-0812">Transmembrane</keyword>
<keyword evidence="5 7" id="KW-1133">Transmembrane helix</keyword>
<dbReference type="PIRSF" id="PIRSF006603">
    <property type="entry name" value="DinF"/>
    <property type="match status" value="1"/>
</dbReference>
<feature type="transmembrane region" description="Helical" evidence="7">
    <location>
        <begin position="36"/>
        <end position="56"/>
    </location>
</feature>
<feature type="transmembrane region" description="Helical" evidence="7">
    <location>
        <begin position="113"/>
        <end position="134"/>
    </location>
</feature>
<proteinExistence type="predicted"/>
<feature type="transmembrane region" description="Helical" evidence="7">
    <location>
        <begin position="76"/>
        <end position="101"/>
    </location>
</feature>
<dbReference type="NCBIfam" id="TIGR00797">
    <property type="entry name" value="matE"/>
    <property type="match status" value="1"/>
</dbReference>
<dbReference type="InterPro" id="IPR048279">
    <property type="entry name" value="MdtK-like"/>
</dbReference>
<dbReference type="GO" id="GO:0015297">
    <property type="term" value="F:antiporter activity"/>
    <property type="evidence" value="ECO:0007669"/>
    <property type="project" value="InterPro"/>
</dbReference>
<evidence type="ECO:0000313" key="8">
    <source>
        <dbReference type="EMBL" id="HHP04774.1"/>
    </source>
</evidence>
<dbReference type="AlphaFoldDB" id="A0A7J3X6I9"/>
<feature type="transmembrane region" description="Helical" evidence="7">
    <location>
        <begin position="154"/>
        <end position="176"/>
    </location>
</feature>
<evidence type="ECO:0000256" key="2">
    <source>
        <dbReference type="ARBA" id="ARBA00022448"/>
    </source>
</evidence>
<feature type="transmembrane region" description="Helical" evidence="7">
    <location>
        <begin position="285"/>
        <end position="304"/>
    </location>
</feature>
<comment type="caution">
    <text evidence="8">The sequence shown here is derived from an EMBL/GenBank/DDBJ whole genome shotgun (WGS) entry which is preliminary data.</text>
</comment>
<feature type="transmembrane region" description="Helical" evidence="7">
    <location>
        <begin position="380"/>
        <end position="400"/>
    </location>
</feature>
<dbReference type="EMBL" id="DRZM01000099">
    <property type="protein sequence ID" value="HHP04774.1"/>
    <property type="molecule type" value="Genomic_DNA"/>
</dbReference>
<protein>
    <submittedName>
        <fullName evidence="8">MATE family efflux transporter</fullName>
    </submittedName>
</protein>
<evidence type="ECO:0000256" key="3">
    <source>
        <dbReference type="ARBA" id="ARBA00022475"/>
    </source>
</evidence>
<feature type="transmembrane region" description="Helical" evidence="7">
    <location>
        <begin position="188"/>
        <end position="208"/>
    </location>
</feature>
<feature type="transmembrane region" description="Helical" evidence="7">
    <location>
        <begin position="412"/>
        <end position="433"/>
    </location>
</feature>
<gene>
    <name evidence="8" type="ORF">ENM88_03375</name>
</gene>
<reference evidence="8" key="1">
    <citation type="journal article" date="2020" name="mSystems">
        <title>Genome- and Community-Level Interaction Insights into Carbon Utilization and Element Cycling Functions of Hydrothermarchaeota in Hydrothermal Sediment.</title>
        <authorList>
            <person name="Zhou Z."/>
            <person name="Liu Y."/>
            <person name="Xu W."/>
            <person name="Pan J."/>
            <person name="Luo Z.H."/>
            <person name="Li M."/>
        </authorList>
    </citation>
    <scope>NUCLEOTIDE SEQUENCE [LARGE SCALE GENOMIC DNA]</scope>
    <source>
        <strain evidence="8">SpSt-1125</strain>
    </source>
</reference>
<evidence type="ECO:0000256" key="7">
    <source>
        <dbReference type="SAM" id="Phobius"/>
    </source>
</evidence>
<dbReference type="GO" id="GO:0042910">
    <property type="term" value="F:xenobiotic transmembrane transporter activity"/>
    <property type="evidence" value="ECO:0007669"/>
    <property type="project" value="InterPro"/>
</dbReference>
<evidence type="ECO:0000256" key="4">
    <source>
        <dbReference type="ARBA" id="ARBA00022692"/>
    </source>
</evidence>
<evidence type="ECO:0000256" key="6">
    <source>
        <dbReference type="ARBA" id="ARBA00023136"/>
    </source>
</evidence>
<dbReference type="InterPro" id="IPR052031">
    <property type="entry name" value="Membrane_Transporter-Flippase"/>
</dbReference>
<feature type="transmembrane region" description="Helical" evidence="7">
    <location>
        <begin position="439"/>
        <end position="460"/>
    </location>
</feature>
<dbReference type="GO" id="GO:0005886">
    <property type="term" value="C:plasma membrane"/>
    <property type="evidence" value="ECO:0007669"/>
    <property type="project" value="UniProtKB-SubCell"/>
</dbReference>
<feature type="transmembrane region" description="Helical" evidence="7">
    <location>
        <begin position="214"/>
        <end position="237"/>
    </location>
</feature>
<comment type="subcellular location">
    <subcellularLocation>
        <location evidence="1">Cell membrane</location>
        <topology evidence="1">Multi-pass membrane protein</topology>
    </subcellularLocation>
</comment>
<dbReference type="PANTHER" id="PTHR43549">
    <property type="entry name" value="MULTIDRUG RESISTANCE PROTEIN YPNP-RELATED"/>
    <property type="match status" value="1"/>
</dbReference>
<name>A0A7J3X6I9_THEPE</name>